<dbReference type="RefSeq" id="WP_252085443.1">
    <property type="nucleotide sequence ID" value="NZ_CP092418.1"/>
</dbReference>
<organism evidence="1 2">
    <name type="scientific">Microbulbifer variabilis</name>
    <dbReference type="NCBI Taxonomy" id="266805"/>
    <lineage>
        <taxon>Bacteria</taxon>
        <taxon>Pseudomonadati</taxon>
        <taxon>Pseudomonadota</taxon>
        <taxon>Gammaproteobacteria</taxon>
        <taxon>Cellvibrionales</taxon>
        <taxon>Microbulbiferaceae</taxon>
        <taxon>Microbulbifer</taxon>
    </lineage>
</organism>
<protein>
    <submittedName>
        <fullName evidence="1">Uncharacterized protein</fullName>
    </submittedName>
</protein>
<proteinExistence type="predicted"/>
<reference evidence="1" key="1">
    <citation type="submission" date="2022-02" db="EMBL/GenBank/DDBJ databases">
        <title>Coral-associated bacteria.</title>
        <authorList>
            <person name="Tang K."/>
            <person name="Wang X."/>
        </authorList>
    </citation>
    <scope>NUCLEOTIDE SEQUENCE</scope>
    <source>
        <strain evidence="1">SCSIO 43006</strain>
    </source>
</reference>
<sequence>MNIEHYKEFREFEEKGLKKQASKSVRAFISSFQSSKEIEEWVWEYLPKLETNRHSRIRHEIFHELVFPILRDGYAKGDLASTLWLGKLSQNIYQSKTAHEALDWVTELDLYNKCHEIDPENDEARLLLLQSIVSWLEYAEHEWPSGILYGNDGATIEQCDEISSEVQRVLSLDKEFKYSEFIKQFNKKLSQYRARLNK</sequence>
<evidence type="ECO:0000313" key="1">
    <source>
        <dbReference type="EMBL" id="USD23092.1"/>
    </source>
</evidence>
<dbReference type="Proteomes" id="UP001055658">
    <property type="component" value="Chromosome"/>
</dbReference>
<name>A0ABY4VFP2_9GAMM</name>
<keyword evidence="2" id="KW-1185">Reference proteome</keyword>
<evidence type="ECO:0000313" key="2">
    <source>
        <dbReference type="Proteomes" id="UP001055658"/>
    </source>
</evidence>
<accession>A0ABY4VFP2</accession>
<gene>
    <name evidence="1" type="ORF">MJO52_08145</name>
</gene>
<dbReference type="EMBL" id="CP092418">
    <property type="protein sequence ID" value="USD23092.1"/>
    <property type="molecule type" value="Genomic_DNA"/>
</dbReference>